<proteinExistence type="predicted"/>
<protein>
    <submittedName>
        <fullName evidence="2">Retrotransposon protein</fullName>
    </submittedName>
</protein>
<evidence type="ECO:0000313" key="3">
    <source>
        <dbReference type="EMBL" id="TYK22108.1"/>
    </source>
</evidence>
<dbReference type="AlphaFoldDB" id="A0A5A7V3C0"/>
<evidence type="ECO:0000313" key="2">
    <source>
        <dbReference type="EMBL" id="KAA0060365.1"/>
    </source>
</evidence>
<evidence type="ECO:0000313" key="4">
    <source>
        <dbReference type="Proteomes" id="UP000321393"/>
    </source>
</evidence>
<gene>
    <name evidence="3" type="ORF">E5676_scaffold318G001020</name>
    <name evidence="2" type="ORF">E6C27_scaffold22G001600</name>
</gene>
<evidence type="ECO:0000256" key="1">
    <source>
        <dbReference type="SAM" id="MobiDB-lite"/>
    </source>
</evidence>
<organism evidence="2 4">
    <name type="scientific">Cucumis melo var. makuwa</name>
    <name type="common">Oriental melon</name>
    <dbReference type="NCBI Taxonomy" id="1194695"/>
    <lineage>
        <taxon>Eukaryota</taxon>
        <taxon>Viridiplantae</taxon>
        <taxon>Streptophyta</taxon>
        <taxon>Embryophyta</taxon>
        <taxon>Tracheophyta</taxon>
        <taxon>Spermatophyta</taxon>
        <taxon>Magnoliopsida</taxon>
        <taxon>eudicotyledons</taxon>
        <taxon>Gunneridae</taxon>
        <taxon>Pentapetalae</taxon>
        <taxon>rosids</taxon>
        <taxon>fabids</taxon>
        <taxon>Cucurbitales</taxon>
        <taxon>Cucurbitaceae</taxon>
        <taxon>Benincaseae</taxon>
        <taxon>Cucumis</taxon>
    </lineage>
</organism>
<dbReference type="Proteomes" id="UP000321393">
    <property type="component" value="Unassembled WGS sequence"/>
</dbReference>
<evidence type="ECO:0000313" key="5">
    <source>
        <dbReference type="Proteomes" id="UP000321947"/>
    </source>
</evidence>
<dbReference type="EMBL" id="SSTD01005234">
    <property type="protein sequence ID" value="TYK22108.1"/>
    <property type="molecule type" value="Genomic_DNA"/>
</dbReference>
<reference evidence="4 5" key="1">
    <citation type="submission" date="2019-08" db="EMBL/GenBank/DDBJ databases">
        <title>Draft genome sequences of two oriental melons (Cucumis melo L. var makuwa).</title>
        <authorList>
            <person name="Kwon S.-Y."/>
        </authorList>
    </citation>
    <scope>NUCLEOTIDE SEQUENCE [LARGE SCALE GENOMIC DNA]</scope>
    <source>
        <strain evidence="5">cv. Chang Bougi</strain>
        <strain evidence="4">cv. SW 3</strain>
        <tissue evidence="2">Leaf</tissue>
    </source>
</reference>
<accession>A0A5A7V3C0</accession>
<name>A0A5A7V3C0_CUCMM</name>
<dbReference type="Proteomes" id="UP000321947">
    <property type="component" value="Unassembled WGS sequence"/>
</dbReference>
<comment type="caution">
    <text evidence="2">The sequence shown here is derived from an EMBL/GenBank/DDBJ whole genome shotgun (WGS) entry which is preliminary data.</text>
</comment>
<feature type="region of interest" description="Disordered" evidence="1">
    <location>
        <begin position="40"/>
        <end position="80"/>
    </location>
</feature>
<sequence length="135" mass="15044">MTSSSRTLKHLWTKEEEATLVKCLVELVSVGGWTSNNRTFKPGQGLDMLPDDIMGTRPSRSSEDRTGSSGSKRKQGGQMVESVEIIRSAMEYVNGQLKAIAEWSNMPNVDDMKSFLDVPEELKLDYCTIILENNA</sequence>
<dbReference type="EMBL" id="SSTE01005668">
    <property type="protein sequence ID" value="KAA0060365.1"/>
    <property type="molecule type" value="Genomic_DNA"/>
</dbReference>